<feature type="transmembrane region" description="Helical" evidence="7">
    <location>
        <begin position="117"/>
        <end position="138"/>
    </location>
</feature>
<dbReference type="PANTHER" id="PTHR33778:SF1">
    <property type="entry name" value="MAGNESIUM TRANSPORTER YHID-RELATED"/>
    <property type="match status" value="1"/>
</dbReference>
<evidence type="ECO:0000313" key="10">
    <source>
        <dbReference type="Proteomes" id="UP000315724"/>
    </source>
</evidence>
<evidence type="ECO:0000256" key="3">
    <source>
        <dbReference type="ARBA" id="ARBA00022475"/>
    </source>
</evidence>
<evidence type="ECO:0000256" key="1">
    <source>
        <dbReference type="ARBA" id="ARBA00004651"/>
    </source>
</evidence>
<gene>
    <name evidence="9" type="ORF">Mal48_47190</name>
</gene>
<sequence length="151" mass="15880">MQFDPMASEFWIEIGVSVLCGSIVGIERELNRKPIGVRTCVLVCLGTALFVRVGSLVSTENSDPTRIIGQIVSGIGFLGGGVILARGEVVTGVTTASIVWLLAAIGTMVGASQFAAAIVVSVVAVLTLLGIDGLESAITRLREHRRKDKDE</sequence>
<dbReference type="Pfam" id="PF02308">
    <property type="entry name" value="MgtC"/>
    <property type="match status" value="1"/>
</dbReference>
<feature type="transmembrane region" description="Helical" evidence="7">
    <location>
        <begin position="67"/>
        <end position="85"/>
    </location>
</feature>
<evidence type="ECO:0000256" key="7">
    <source>
        <dbReference type="SAM" id="Phobius"/>
    </source>
</evidence>
<dbReference type="RefSeq" id="WP_145205010.1">
    <property type="nucleotide sequence ID" value="NZ_CP036267.1"/>
</dbReference>
<evidence type="ECO:0000313" key="9">
    <source>
        <dbReference type="EMBL" id="QDT35442.1"/>
    </source>
</evidence>
<feature type="domain" description="MgtC/SapB/SrpB/YhiD N-terminal" evidence="8">
    <location>
        <begin position="15"/>
        <end position="135"/>
    </location>
</feature>
<evidence type="ECO:0000256" key="2">
    <source>
        <dbReference type="ARBA" id="ARBA00009298"/>
    </source>
</evidence>
<dbReference type="PANTHER" id="PTHR33778">
    <property type="entry name" value="PROTEIN MGTC"/>
    <property type="match status" value="1"/>
</dbReference>
<evidence type="ECO:0000256" key="6">
    <source>
        <dbReference type="ARBA" id="ARBA00023136"/>
    </source>
</evidence>
<keyword evidence="6 7" id="KW-0472">Membrane</keyword>
<evidence type="ECO:0000259" key="8">
    <source>
        <dbReference type="Pfam" id="PF02308"/>
    </source>
</evidence>
<dbReference type="EMBL" id="CP036267">
    <property type="protein sequence ID" value="QDT35442.1"/>
    <property type="molecule type" value="Genomic_DNA"/>
</dbReference>
<dbReference type="KEGG" id="tpol:Mal48_47190"/>
<name>A0A517QUY0_9PLAN</name>
<dbReference type="PRINTS" id="PR01837">
    <property type="entry name" value="MGTCSAPBPROT"/>
</dbReference>
<feature type="transmembrane region" description="Helical" evidence="7">
    <location>
        <begin position="6"/>
        <end position="26"/>
    </location>
</feature>
<dbReference type="OrthoDB" id="9811198at2"/>
<dbReference type="GO" id="GO:0005886">
    <property type="term" value="C:plasma membrane"/>
    <property type="evidence" value="ECO:0007669"/>
    <property type="project" value="UniProtKB-SubCell"/>
</dbReference>
<evidence type="ECO:0000256" key="5">
    <source>
        <dbReference type="ARBA" id="ARBA00022989"/>
    </source>
</evidence>
<keyword evidence="4 7" id="KW-0812">Transmembrane</keyword>
<proteinExistence type="inferred from homology"/>
<accession>A0A517QUY0</accession>
<reference evidence="9 10" key="1">
    <citation type="submission" date="2019-02" db="EMBL/GenBank/DDBJ databases">
        <title>Deep-cultivation of Planctomycetes and their phenomic and genomic characterization uncovers novel biology.</title>
        <authorList>
            <person name="Wiegand S."/>
            <person name="Jogler M."/>
            <person name="Boedeker C."/>
            <person name="Pinto D."/>
            <person name="Vollmers J."/>
            <person name="Rivas-Marin E."/>
            <person name="Kohn T."/>
            <person name="Peeters S.H."/>
            <person name="Heuer A."/>
            <person name="Rast P."/>
            <person name="Oberbeckmann S."/>
            <person name="Bunk B."/>
            <person name="Jeske O."/>
            <person name="Meyerdierks A."/>
            <person name="Storesund J.E."/>
            <person name="Kallscheuer N."/>
            <person name="Luecker S."/>
            <person name="Lage O.M."/>
            <person name="Pohl T."/>
            <person name="Merkel B.J."/>
            <person name="Hornburger P."/>
            <person name="Mueller R.-W."/>
            <person name="Bruemmer F."/>
            <person name="Labrenz M."/>
            <person name="Spormann A.M."/>
            <person name="Op den Camp H."/>
            <person name="Overmann J."/>
            <person name="Amann R."/>
            <person name="Jetten M.S.M."/>
            <person name="Mascher T."/>
            <person name="Medema M.H."/>
            <person name="Devos D.P."/>
            <person name="Kaster A.-K."/>
            <person name="Ovreas L."/>
            <person name="Rohde M."/>
            <person name="Galperin M.Y."/>
            <person name="Jogler C."/>
        </authorList>
    </citation>
    <scope>NUCLEOTIDE SEQUENCE [LARGE SCALE GENOMIC DNA]</scope>
    <source>
        <strain evidence="9 10">Mal48</strain>
    </source>
</reference>
<keyword evidence="10" id="KW-1185">Reference proteome</keyword>
<feature type="transmembrane region" description="Helical" evidence="7">
    <location>
        <begin position="92"/>
        <end position="111"/>
    </location>
</feature>
<keyword evidence="3" id="KW-1003">Cell membrane</keyword>
<dbReference type="Proteomes" id="UP000315724">
    <property type="component" value="Chromosome"/>
</dbReference>
<protein>
    <submittedName>
        <fullName evidence="9">Putative Mg(2+) transport ATPase</fullName>
    </submittedName>
</protein>
<dbReference type="AlphaFoldDB" id="A0A517QUY0"/>
<organism evidence="9 10">
    <name type="scientific">Thalassoglobus polymorphus</name>
    <dbReference type="NCBI Taxonomy" id="2527994"/>
    <lineage>
        <taxon>Bacteria</taxon>
        <taxon>Pseudomonadati</taxon>
        <taxon>Planctomycetota</taxon>
        <taxon>Planctomycetia</taxon>
        <taxon>Planctomycetales</taxon>
        <taxon>Planctomycetaceae</taxon>
        <taxon>Thalassoglobus</taxon>
    </lineage>
</organism>
<comment type="subcellular location">
    <subcellularLocation>
        <location evidence="1">Cell membrane</location>
        <topology evidence="1">Multi-pass membrane protein</topology>
    </subcellularLocation>
</comment>
<comment type="similarity">
    <text evidence="2">Belongs to the MgtC/SapB family.</text>
</comment>
<feature type="transmembrane region" description="Helical" evidence="7">
    <location>
        <begin position="35"/>
        <end position="55"/>
    </location>
</feature>
<dbReference type="InterPro" id="IPR049177">
    <property type="entry name" value="MgtC_SapB_SrpB_YhiD_N"/>
</dbReference>
<keyword evidence="5 7" id="KW-1133">Transmembrane helix</keyword>
<evidence type="ECO:0000256" key="4">
    <source>
        <dbReference type="ARBA" id="ARBA00022692"/>
    </source>
</evidence>
<dbReference type="InterPro" id="IPR003416">
    <property type="entry name" value="MgtC/SapB/SrpB/YhiD_fam"/>
</dbReference>